<dbReference type="Pfam" id="PF00593">
    <property type="entry name" value="TonB_dep_Rec_b-barrel"/>
    <property type="match status" value="1"/>
</dbReference>
<dbReference type="InterPro" id="IPR039426">
    <property type="entry name" value="TonB-dep_rcpt-like"/>
</dbReference>
<dbReference type="InterPro" id="IPR000531">
    <property type="entry name" value="Beta-barrel_TonB"/>
</dbReference>
<evidence type="ECO:0000256" key="11">
    <source>
        <dbReference type="PROSITE-ProRule" id="PRU01360"/>
    </source>
</evidence>
<evidence type="ECO:0000256" key="1">
    <source>
        <dbReference type="ARBA" id="ARBA00004571"/>
    </source>
</evidence>
<gene>
    <name evidence="16" type="primary">fyuA_4</name>
    <name evidence="16" type="ORF">DSM104635_00507</name>
</gene>
<evidence type="ECO:0000256" key="8">
    <source>
        <dbReference type="ARBA" id="ARBA00023077"/>
    </source>
</evidence>
<evidence type="ECO:0000259" key="14">
    <source>
        <dbReference type="Pfam" id="PF00593"/>
    </source>
</evidence>
<evidence type="ECO:0000259" key="15">
    <source>
        <dbReference type="Pfam" id="PF07715"/>
    </source>
</evidence>
<feature type="domain" description="TonB-dependent receptor plug" evidence="15">
    <location>
        <begin position="64"/>
        <end position="172"/>
    </location>
</feature>
<proteinExistence type="inferred from homology"/>
<feature type="signal peptide" evidence="13">
    <location>
        <begin position="1"/>
        <end position="37"/>
    </location>
</feature>
<dbReference type="InterPro" id="IPR012910">
    <property type="entry name" value="Plug_dom"/>
</dbReference>
<evidence type="ECO:0000256" key="13">
    <source>
        <dbReference type="SAM" id="SignalP"/>
    </source>
</evidence>
<protein>
    <submittedName>
        <fullName evidence="16">Pesticin receptor</fullName>
    </submittedName>
</protein>
<keyword evidence="8 12" id="KW-0798">TonB box</keyword>
<dbReference type="GO" id="GO:0009279">
    <property type="term" value="C:cell outer membrane"/>
    <property type="evidence" value="ECO:0007669"/>
    <property type="project" value="UniProtKB-SubCell"/>
</dbReference>
<name>A0A6I6MGD0_9CAUL</name>
<dbReference type="PROSITE" id="PS52016">
    <property type="entry name" value="TONB_DEPENDENT_REC_3"/>
    <property type="match status" value="1"/>
</dbReference>
<dbReference type="GO" id="GO:0006826">
    <property type="term" value="P:iron ion transport"/>
    <property type="evidence" value="ECO:0007669"/>
    <property type="project" value="UniProtKB-KW"/>
</dbReference>
<dbReference type="Proteomes" id="UP000431269">
    <property type="component" value="Chromosome"/>
</dbReference>
<dbReference type="EMBL" id="CP047045">
    <property type="protein sequence ID" value="QGZ93695.1"/>
    <property type="molecule type" value="Genomic_DNA"/>
</dbReference>
<organism evidence="16 17">
    <name type="scientific">Terricaulis silvestris</name>
    <dbReference type="NCBI Taxonomy" id="2686094"/>
    <lineage>
        <taxon>Bacteria</taxon>
        <taxon>Pseudomonadati</taxon>
        <taxon>Pseudomonadota</taxon>
        <taxon>Alphaproteobacteria</taxon>
        <taxon>Caulobacterales</taxon>
        <taxon>Caulobacteraceae</taxon>
        <taxon>Terricaulis</taxon>
    </lineage>
</organism>
<keyword evidence="10 11" id="KW-0998">Cell outer membrane</keyword>
<evidence type="ECO:0000256" key="12">
    <source>
        <dbReference type="RuleBase" id="RU003357"/>
    </source>
</evidence>
<evidence type="ECO:0000256" key="4">
    <source>
        <dbReference type="ARBA" id="ARBA00022496"/>
    </source>
</evidence>
<sequence length="757" mass="81531">MNHLGPARAFERRERTSKILCGGVLAALMLAPGMAFAQQTAPEETSDESGEIVVTAQRREELLSRVPISVQAVTPTELQTAGVATPLDLPNVVPGLTTSPGATAGAFFTPFIRGVGANSTAIGNDPSVALFIDGIYQSDKAANVFEMADLQRIEVLRGPQGTLFGRNATGGAVNIVTRRPSPDAELNAEVSYGNYDATNARVYATGGSDTVAASIAATRRDGFDYFTVLGTGEETGGLESTTISGQVLFTPTSNFEALLGLNWMDNSTNVLRGAQNMALTDPIPVGVFFGGTAAPDPYTVTEPQLINRIENSGLRASLRMRYSMPNVDLVSTTGASDLETLTTLDYDATDLDVFFFDNPGNTKDWSQEFQLLSTSDGPLQWVAGVYYLHNESEMTPLTFGVGAPYPGTDAQVLATPGASRIQTFARGPIDAWAVYAQGTYQLTDATRLTAGVRYTSEERNFQFEQYGIGQLTPMIFLPAQTLLATDDQSETFEEPSWRIALDHTFREGLMGYLSYNRGFKSGTFNLNDFCPGQTPVESEILDAYEAGLKGRWPGGLTVDTSVFYYDYQNIQVTRIAPSSCGATSLQNAGGEEIYGLDVDLGLRPTDNLRLSANISLLHAEYSDFSGASGFTPGFVGGTAITLDATGEQAIYSPDYSFTLGADYTIPLQNQGSVNFNASYFYTDGYKTVVGDGNYIDPYGQLSAAIQYNAPGDNWYARLWGRNLTDEDYVGRNLNAFGSPYTYVDPMSYGVAVGVNLN</sequence>
<dbReference type="CDD" id="cd01347">
    <property type="entry name" value="ligand_gated_channel"/>
    <property type="match status" value="1"/>
</dbReference>
<dbReference type="PANTHER" id="PTHR32552">
    <property type="entry name" value="FERRICHROME IRON RECEPTOR-RELATED"/>
    <property type="match status" value="1"/>
</dbReference>
<dbReference type="AlphaFoldDB" id="A0A6I6MGD0"/>
<evidence type="ECO:0000256" key="3">
    <source>
        <dbReference type="ARBA" id="ARBA00022452"/>
    </source>
</evidence>
<evidence type="ECO:0000313" key="16">
    <source>
        <dbReference type="EMBL" id="QGZ93695.1"/>
    </source>
</evidence>
<keyword evidence="16" id="KW-0675">Receptor</keyword>
<dbReference type="SUPFAM" id="SSF56935">
    <property type="entry name" value="Porins"/>
    <property type="match status" value="1"/>
</dbReference>
<keyword evidence="7" id="KW-0406">Ion transport</keyword>
<evidence type="ECO:0000256" key="2">
    <source>
        <dbReference type="ARBA" id="ARBA00022448"/>
    </source>
</evidence>
<feature type="domain" description="TonB-dependent receptor-like beta-barrel" evidence="14">
    <location>
        <begin position="271"/>
        <end position="723"/>
    </location>
</feature>
<evidence type="ECO:0000256" key="5">
    <source>
        <dbReference type="ARBA" id="ARBA00022692"/>
    </source>
</evidence>
<keyword evidence="3 11" id="KW-1134">Transmembrane beta strand</keyword>
<evidence type="ECO:0000256" key="9">
    <source>
        <dbReference type="ARBA" id="ARBA00023136"/>
    </source>
</evidence>
<keyword evidence="5 11" id="KW-0812">Transmembrane</keyword>
<keyword evidence="13" id="KW-0732">Signal</keyword>
<dbReference type="Gene3D" id="2.40.170.20">
    <property type="entry name" value="TonB-dependent receptor, beta-barrel domain"/>
    <property type="match status" value="1"/>
</dbReference>
<dbReference type="PANTHER" id="PTHR32552:SF81">
    <property type="entry name" value="TONB-DEPENDENT OUTER MEMBRANE RECEPTOR"/>
    <property type="match status" value="1"/>
</dbReference>
<comment type="similarity">
    <text evidence="11 12">Belongs to the TonB-dependent receptor family.</text>
</comment>
<keyword evidence="2 11" id="KW-0813">Transport</keyword>
<feature type="chain" id="PRO_5026247313" evidence="13">
    <location>
        <begin position="38"/>
        <end position="757"/>
    </location>
</feature>
<evidence type="ECO:0000313" key="17">
    <source>
        <dbReference type="Proteomes" id="UP000431269"/>
    </source>
</evidence>
<evidence type="ECO:0000256" key="6">
    <source>
        <dbReference type="ARBA" id="ARBA00023004"/>
    </source>
</evidence>
<keyword evidence="6" id="KW-0408">Iron</keyword>
<evidence type="ECO:0000256" key="10">
    <source>
        <dbReference type="ARBA" id="ARBA00023237"/>
    </source>
</evidence>
<accession>A0A6I6MGD0</accession>
<dbReference type="InterPro" id="IPR036942">
    <property type="entry name" value="Beta-barrel_TonB_sf"/>
</dbReference>
<dbReference type="KEGG" id="tsv:DSM104635_00507"/>
<reference evidence="17" key="1">
    <citation type="submission" date="2019-12" db="EMBL/GenBank/DDBJ databases">
        <title>Complete genome of Terracaulis silvestris 0127_4.</title>
        <authorList>
            <person name="Vieira S."/>
            <person name="Riedel T."/>
            <person name="Sproer C."/>
            <person name="Pascual J."/>
            <person name="Boedeker C."/>
            <person name="Overmann J."/>
        </authorList>
    </citation>
    <scope>NUCLEOTIDE SEQUENCE [LARGE SCALE GENOMIC DNA]</scope>
    <source>
        <strain evidence="17">0127_4</strain>
    </source>
</reference>
<dbReference type="Pfam" id="PF07715">
    <property type="entry name" value="Plug"/>
    <property type="match status" value="1"/>
</dbReference>
<evidence type="ECO:0000256" key="7">
    <source>
        <dbReference type="ARBA" id="ARBA00023065"/>
    </source>
</evidence>
<comment type="subcellular location">
    <subcellularLocation>
        <location evidence="1 11">Cell outer membrane</location>
        <topology evidence="1 11">Multi-pass membrane protein</topology>
    </subcellularLocation>
</comment>
<keyword evidence="9 11" id="KW-0472">Membrane</keyword>
<keyword evidence="4" id="KW-0410">Iron transport</keyword>
<keyword evidence="17" id="KW-1185">Reference proteome</keyword>